<evidence type="ECO:0000313" key="2">
    <source>
        <dbReference type="Proteomes" id="UP000297245"/>
    </source>
</evidence>
<keyword evidence="2" id="KW-1185">Reference proteome</keyword>
<sequence length="177" mass="19975">MSQSQRGTIYGQHWIELDRVTREARVFIEHCHSFGAKKERALRCIGTGAVIRHRRSLEDAYDKFLNSIATFNFYESQQVVLNAQQYLQSAYMALHQSLTPNPRIVLGQSGMPIYTSYPLEFDQPVNSGPTGFFSNAANIGLDGSTIKNIRGNHTQSLNNSGMQVLGNIYNIFPSSWR</sequence>
<gene>
    <name evidence="1" type="ORF">K435DRAFT_776181</name>
</gene>
<dbReference type="AlphaFoldDB" id="A0A4S8MET2"/>
<dbReference type="EMBL" id="ML179094">
    <property type="protein sequence ID" value="THV01125.1"/>
    <property type="molecule type" value="Genomic_DNA"/>
</dbReference>
<proteinExistence type="predicted"/>
<protein>
    <submittedName>
        <fullName evidence="1">Uncharacterized protein</fullName>
    </submittedName>
</protein>
<name>A0A4S8MET2_DENBC</name>
<reference evidence="1 2" key="1">
    <citation type="journal article" date="2019" name="Nat. Ecol. Evol.">
        <title>Megaphylogeny resolves global patterns of mushroom evolution.</title>
        <authorList>
            <person name="Varga T."/>
            <person name="Krizsan K."/>
            <person name="Foldi C."/>
            <person name="Dima B."/>
            <person name="Sanchez-Garcia M."/>
            <person name="Sanchez-Ramirez S."/>
            <person name="Szollosi G.J."/>
            <person name="Szarkandi J.G."/>
            <person name="Papp V."/>
            <person name="Albert L."/>
            <person name="Andreopoulos W."/>
            <person name="Angelini C."/>
            <person name="Antonin V."/>
            <person name="Barry K.W."/>
            <person name="Bougher N.L."/>
            <person name="Buchanan P."/>
            <person name="Buyck B."/>
            <person name="Bense V."/>
            <person name="Catcheside P."/>
            <person name="Chovatia M."/>
            <person name="Cooper J."/>
            <person name="Damon W."/>
            <person name="Desjardin D."/>
            <person name="Finy P."/>
            <person name="Geml J."/>
            <person name="Haridas S."/>
            <person name="Hughes K."/>
            <person name="Justo A."/>
            <person name="Karasinski D."/>
            <person name="Kautmanova I."/>
            <person name="Kiss B."/>
            <person name="Kocsube S."/>
            <person name="Kotiranta H."/>
            <person name="LaButti K.M."/>
            <person name="Lechner B.E."/>
            <person name="Liimatainen K."/>
            <person name="Lipzen A."/>
            <person name="Lukacs Z."/>
            <person name="Mihaltcheva S."/>
            <person name="Morgado L.N."/>
            <person name="Niskanen T."/>
            <person name="Noordeloos M.E."/>
            <person name="Ohm R.A."/>
            <person name="Ortiz-Santana B."/>
            <person name="Ovrebo C."/>
            <person name="Racz N."/>
            <person name="Riley R."/>
            <person name="Savchenko A."/>
            <person name="Shiryaev A."/>
            <person name="Soop K."/>
            <person name="Spirin V."/>
            <person name="Szebenyi C."/>
            <person name="Tomsovsky M."/>
            <person name="Tulloss R.E."/>
            <person name="Uehling J."/>
            <person name="Grigoriev I.V."/>
            <person name="Vagvolgyi C."/>
            <person name="Papp T."/>
            <person name="Martin F.M."/>
            <person name="Miettinen O."/>
            <person name="Hibbett D.S."/>
            <person name="Nagy L.G."/>
        </authorList>
    </citation>
    <scope>NUCLEOTIDE SEQUENCE [LARGE SCALE GENOMIC DNA]</scope>
    <source>
        <strain evidence="1 2">CBS 962.96</strain>
    </source>
</reference>
<organism evidence="1 2">
    <name type="scientific">Dendrothele bispora (strain CBS 962.96)</name>
    <dbReference type="NCBI Taxonomy" id="1314807"/>
    <lineage>
        <taxon>Eukaryota</taxon>
        <taxon>Fungi</taxon>
        <taxon>Dikarya</taxon>
        <taxon>Basidiomycota</taxon>
        <taxon>Agaricomycotina</taxon>
        <taxon>Agaricomycetes</taxon>
        <taxon>Agaricomycetidae</taxon>
        <taxon>Agaricales</taxon>
        <taxon>Agaricales incertae sedis</taxon>
        <taxon>Dendrothele</taxon>
    </lineage>
</organism>
<dbReference type="Proteomes" id="UP000297245">
    <property type="component" value="Unassembled WGS sequence"/>
</dbReference>
<evidence type="ECO:0000313" key="1">
    <source>
        <dbReference type="EMBL" id="THV01125.1"/>
    </source>
</evidence>
<accession>A0A4S8MET2</accession>